<dbReference type="InterPro" id="IPR052411">
    <property type="entry name" value="c-mor_Regulatory_Protein"/>
</dbReference>
<evidence type="ECO:0000313" key="1">
    <source>
        <dbReference type="EMBL" id="MBS4539272.1"/>
    </source>
</evidence>
<keyword evidence="2" id="KW-1185">Reference proteome</keyword>
<name>A0A942Z804_9FIRM</name>
<dbReference type="RefSeq" id="WP_203367196.1">
    <property type="nucleotide sequence ID" value="NZ_WSFT01000045.1"/>
</dbReference>
<dbReference type="InterPro" id="IPR009057">
    <property type="entry name" value="Homeodomain-like_sf"/>
</dbReference>
<evidence type="ECO:0008006" key="3">
    <source>
        <dbReference type="Google" id="ProtNLM"/>
    </source>
</evidence>
<accession>A0A942Z804</accession>
<dbReference type="SUPFAM" id="SSF46689">
    <property type="entry name" value="Homeodomain-like"/>
    <property type="match status" value="1"/>
</dbReference>
<dbReference type="AlphaFoldDB" id="A0A942Z804"/>
<comment type="caution">
    <text evidence="1">The sequence shown here is derived from an EMBL/GenBank/DDBJ whole genome shotgun (WGS) entry which is preliminary data.</text>
</comment>
<dbReference type="InterPro" id="IPR049739">
    <property type="entry name" value="YraL-like"/>
</dbReference>
<dbReference type="Proteomes" id="UP000724672">
    <property type="component" value="Unassembled WGS sequence"/>
</dbReference>
<reference evidence="1" key="1">
    <citation type="submission" date="2019-12" db="EMBL/GenBank/DDBJ databases">
        <title>Clostridiaceae gen. nov. sp. nov., isolated from sediment in Xinjiang, China.</title>
        <authorList>
            <person name="Zhang R."/>
        </authorList>
    </citation>
    <scope>NUCLEOTIDE SEQUENCE</scope>
    <source>
        <strain evidence="1">D2Q-11</strain>
    </source>
</reference>
<proteinExistence type="predicted"/>
<dbReference type="PANTHER" id="PTHR37812">
    <property type="entry name" value="MU-LIKE PROPHAGE FLUMU PROTEIN C"/>
    <property type="match status" value="1"/>
</dbReference>
<sequence length="90" mass="10593">MKYKNAEAIFPKELLIEIQRHAQGEIIYIPKTKGARKKWGEESGNKAYLKNRNKKICKKFEIGLSVDELSEEFYLSVDSIKKIVYTRKNR</sequence>
<dbReference type="EMBL" id="WSFT01000045">
    <property type="protein sequence ID" value="MBS4539272.1"/>
    <property type="molecule type" value="Genomic_DNA"/>
</dbReference>
<dbReference type="PANTHER" id="PTHR37812:SF1">
    <property type="entry name" value="MU-LIKE PROPHAGE FLUMU PROTEIN C"/>
    <property type="match status" value="1"/>
</dbReference>
<dbReference type="NCBIfam" id="NF040785">
    <property type="entry name" value="CD3324_fam"/>
    <property type="match status" value="1"/>
</dbReference>
<organism evidence="1 2">
    <name type="scientific">Anaeromonas frigoriresistens</name>
    <dbReference type="NCBI Taxonomy" id="2683708"/>
    <lineage>
        <taxon>Bacteria</taxon>
        <taxon>Bacillati</taxon>
        <taxon>Bacillota</taxon>
        <taxon>Tissierellia</taxon>
        <taxon>Tissierellales</taxon>
        <taxon>Thermohalobacteraceae</taxon>
        <taxon>Anaeromonas</taxon>
    </lineage>
</organism>
<evidence type="ECO:0000313" key="2">
    <source>
        <dbReference type="Proteomes" id="UP000724672"/>
    </source>
</evidence>
<protein>
    <recommendedName>
        <fullName evidence="3">Mor transcription activator family protein</fullName>
    </recommendedName>
</protein>
<gene>
    <name evidence="1" type="ORF">GOQ27_12425</name>
</gene>